<dbReference type="GO" id="GO:0005840">
    <property type="term" value="C:ribosome"/>
    <property type="evidence" value="ECO:0007669"/>
    <property type="project" value="UniProtKB-KW"/>
</dbReference>
<dbReference type="HAMAP" id="MF_01302_B">
    <property type="entry name" value="Ribosomal_uS8_B"/>
    <property type="match status" value="1"/>
</dbReference>
<comment type="function">
    <text evidence="6">One of the primary rRNA binding proteins, it binds directly to 16S rRNA central domain where it helps coordinate assembly of the platform of the 30S subunit.</text>
</comment>
<proteinExistence type="inferred from homology"/>
<dbReference type="EMBL" id="CP029803">
    <property type="protein sequence ID" value="AWT59374.1"/>
    <property type="molecule type" value="Genomic_DNA"/>
</dbReference>
<accession>A0A2Z4AGT1</accession>
<dbReference type="AlphaFoldDB" id="A0A2Z4AGT1"/>
<dbReference type="GO" id="GO:1990904">
    <property type="term" value="C:ribonucleoprotein complex"/>
    <property type="evidence" value="ECO:0007669"/>
    <property type="project" value="UniProtKB-KW"/>
</dbReference>
<sequence length="130" mass="14559">MSDTISDFITVIRNASRAGKENCTGRYSRMHLSFARILQKEGYLREVVESNDENGHKAITLKLKYVGGLPAITGVQRWSKPGRRQYYRCAEIPRILGGLGVGILTTSKGIKTDREARRENIGGEMICAVW</sequence>
<comment type="subunit">
    <text evidence="5 6">Part of the 30S ribosomal subunit. Contacts proteins S5 and S12.</text>
</comment>
<evidence type="ECO:0000256" key="6">
    <source>
        <dbReference type="HAMAP-Rule" id="MF_01302"/>
    </source>
</evidence>
<dbReference type="PANTHER" id="PTHR11758">
    <property type="entry name" value="40S RIBOSOMAL PROTEIN S15A"/>
    <property type="match status" value="1"/>
</dbReference>
<keyword evidence="2 6" id="KW-0689">Ribosomal protein</keyword>
<keyword evidence="3 6" id="KW-0687">Ribonucleoprotein</keyword>
<organism evidence="7 8">
    <name type="scientific">Candidatus Moanibacter tarae</name>
    <dbReference type="NCBI Taxonomy" id="2200854"/>
    <lineage>
        <taxon>Bacteria</taxon>
        <taxon>Pseudomonadati</taxon>
        <taxon>Verrucomicrobiota</taxon>
        <taxon>Opitutia</taxon>
        <taxon>Puniceicoccales</taxon>
        <taxon>Puniceicoccales incertae sedis</taxon>
        <taxon>Candidatus Moanibacter</taxon>
    </lineage>
</organism>
<dbReference type="Pfam" id="PF00410">
    <property type="entry name" value="Ribosomal_S8"/>
    <property type="match status" value="1"/>
</dbReference>
<name>A0A2Z4AGT1_9BACT</name>
<dbReference type="FunFam" id="3.30.1490.10:FF:000001">
    <property type="entry name" value="30S ribosomal protein S8"/>
    <property type="match status" value="1"/>
</dbReference>
<dbReference type="SUPFAM" id="SSF56047">
    <property type="entry name" value="Ribosomal protein S8"/>
    <property type="match status" value="1"/>
</dbReference>
<dbReference type="Gene3D" id="3.30.1490.10">
    <property type="match status" value="1"/>
</dbReference>
<evidence type="ECO:0000313" key="8">
    <source>
        <dbReference type="Proteomes" id="UP000247465"/>
    </source>
</evidence>
<dbReference type="Proteomes" id="UP000247465">
    <property type="component" value="Chromosome"/>
</dbReference>
<dbReference type="Gene3D" id="3.30.1370.30">
    <property type="match status" value="1"/>
</dbReference>
<dbReference type="GO" id="GO:0003735">
    <property type="term" value="F:structural constituent of ribosome"/>
    <property type="evidence" value="ECO:0007669"/>
    <property type="project" value="InterPro"/>
</dbReference>
<dbReference type="InterPro" id="IPR035987">
    <property type="entry name" value="Ribosomal_uS8_sf"/>
</dbReference>
<dbReference type="NCBIfam" id="NF001109">
    <property type="entry name" value="PRK00136.1"/>
    <property type="match status" value="1"/>
</dbReference>
<dbReference type="GO" id="GO:0006412">
    <property type="term" value="P:translation"/>
    <property type="evidence" value="ECO:0007669"/>
    <property type="project" value="UniProtKB-UniRule"/>
</dbReference>
<keyword evidence="6" id="KW-0699">rRNA-binding</keyword>
<evidence type="ECO:0000256" key="2">
    <source>
        <dbReference type="ARBA" id="ARBA00022980"/>
    </source>
</evidence>
<comment type="similarity">
    <text evidence="1 6">Belongs to the universal ribosomal protein uS8 family.</text>
</comment>
<keyword evidence="6" id="KW-0694">RNA-binding</keyword>
<reference evidence="7 8" key="1">
    <citation type="submission" date="2018-06" db="EMBL/GenBank/DDBJ databases">
        <title>Draft Genome Sequence of a Novel Marine Bacterium Related to the Verrucomicrobia.</title>
        <authorList>
            <person name="Vosseberg J."/>
            <person name="Martijn J."/>
            <person name="Ettema T.J.G."/>
        </authorList>
    </citation>
    <scope>NUCLEOTIDE SEQUENCE [LARGE SCALE GENOMIC DNA]</scope>
    <source>
        <strain evidence="7">TARA_B100001123</strain>
    </source>
</reference>
<gene>
    <name evidence="6 7" type="primary">rpsH</name>
    <name evidence="7" type="ORF">DF168_00561</name>
</gene>
<protein>
    <recommendedName>
        <fullName evidence="4 6">Small ribosomal subunit protein uS8</fullName>
    </recommendedName>
</protein>
<evidence type="ECO:0000256" key="4">
    <source>
        <dbReference type="ARBA" id="ARBA00035258"/>
    </source>
</evidence>
<evidence type="ECO:0000313" key="7">
    <source>
        <dbReference type="EMBL" id="AWT59374.1"/>
    </source>
</evidence>
<dbReference type="GO" id="GO:0019843">
    <property type="term" value="F:rRNA binding"/>
    <property type="evidence" value="ECO:0007669"/>
    <property type="project" value="UniProtKB-UniRule"/>
</dbReference>
<dbReference type="KEGG" id="mtar:DF168_00561"/>
<evidence type="ECO:0000256" key="1">
    <source>
        <dbReference type="ARBA" id="ARBA00006471"/>
    </source>
</evidence>
<dbReference type="GO" id="GO:0005737">
    <property type="term" value="C:cytoplasm"/>
    <property type="evidence" value="ECO:0007669"/>
    <property type="project" value="UniProtKB-ARBA"/>
</dbReference>
<dbReference type="InterPro" id="IPR000630">
    <property type="entry name" value="Ribosomal_uS8"/>
</dbReference>
<evidence type="ECO:0000256" key="3">
    <source>
        <dbReference type="ARBA" id="ARBA00023274"/>
    </source>
</evidence>
<evidence type="ECO:0000256" key="5">
    <source>
        <dbReference type="ARBA" id="ARBA00046740"/>
    </source>
</evidence>